<evidence type="ECO:0000256" key="5">
    <source>
        <dbReference type="ARBA" id="ARBA00022673"/>
    </source>
</evidence>
<dbReference type="InterPro" id="IPR036770">
    <property type="entry name" value="Ankyrin_rpt-contain_sf"/>
</dbReference>
<dbReference type="SMART" id="SM00248">
    <property type="entry name" value="ANK"/>
    <property type="match status" value="4"/>
</dbReference>
<evidence type="ECO:0000256" key="13">
    <source>
        <dbReference type="PROSITE-ProRule" id="PRU00023"/>
    </source>
</evidence>
<keyword evidence="14" id="KW-0175">Coiled coil</keyword>
<evidence type="ECO:0000256" key="3">
    <source>
        <dbReference type="ARBA" id="ARBA00022475"/>
    </source>
</evidence>
<dbReference type="Gene3D" id="1.25.40.20">
    <property type="entry name" value="Ankyrin repeat-containing domain"/>
    <property type="match status" value="1"/>
</dbReference>
<evidence type="ECO:0000256" key="14">
    <source>
        <dbReference type="SAM" id="Coils"/>
    </source>
</evidence>
<keyword evidence="10" id="KW-0406">Ion transport</keyword>
<feature type="coiled-coil region" evidence="14">
    <location>
        <begin position="759"/>
        <end position="787"/>
    </location>
</feature>
<feature type="repeat" description="ANK" evidence="13">
    <location>
        <begin position="228"/>
        <end position="260"/>
    </location>
</feature>
<keyword evidence="8" id="KW-0106">Calcium</keyword>
<evidence type="ECO:0000256" key="8">
    <source>
        <dbReference type="ARBA" id="ARBA00022837"/>
    </source>
</evidence>
<feature type="repeat" description="ANK" evidence="13">
    <location>
        <begin position="329"/>
        <end position="361"/>
    </location>
</feature>
<evidence type="ECO:0000256" key="9">
    <source>
        <dbReference type="ARBA" id="ARBA00022989"/>
    </source>
</evidence>
<keyword evidence="2" id="KW-0813">Transport</keyword>
<dbReference type="InterPro" id="IPR024862">
    <property type="entry name" value="TRPV"/>
</dbReference>
<evidence type="ECO:0000256" key="1">
    <source>
        <dbReference type="ARBA" id="ARBA00004651"/>
    </source>
</evidence>
<evidence type="ECO:0000256" key="12">
    <source>
        <dbReference type="ARBA" id="ARBA00023303"/>
    </source>
</evidence>
<reference evidence="19" key="1">
    <citation type="submission" date="2023-03" db="UniProtKB">
        <authorList>
            <consortium name="WormBaseParasite"/>
        </authorList>
    </citation>
    <scope>IDENTIFICATION</scope>
</reference>
<feature type="transmembrane region" description="Helical" evidence="16">
    <location>
        <begin position="457"/>
        <end position="476"/>
    </location>
</feature>
<keyword evidence="9 16" id="KW-1133">Transmembrane helix</keyword>
<evidence type="ECO:0000256" key="11">
    <source>
        <dbReference type="ARBA" id="ARBA00023136"/>
    </source>
</evidence>
<evidence type="ECO:0000256" key="15">
    <source>
        <dbReference type="SAM" id="MobiDB-lite"/>
    </source>
</evidence>
<feature type="transmembrane region" description="Helical" evidence="16">
    <location>
        <begin position="571"/>
        <end position="593"/>
    </location>
</feature>
<dbReference type="PROSITE" id="PS50088">
    <property type="entry name" value="ANK_REPEAT"/>
    <property type="match status" value="2"/>
</dbReference>
<feature type="transmembrane region" description="Helical" evidence="16">
    <location>
        <begin position="678"/>
        <end position="701"/>
    </location>
</feature>
<comment type="subcellular location">
    <subcellularLocation>
        <location evidence="1">Cell membrane</location>
        <topology evidence="1">Multi-pass membrane protein</topology>
    </subcellularLocation>
</comment>
<dbReference type="InterPro" id="IPR002110">
    <property type="entry name" value="Ankyrin_rpt"/>
</dbReference>
<evidence type="ECO:0000259" key="17">
    <source>
        <dbReference type="Pfam" id="PF00520"/>
    </source>
</evidence>
<keyword evidence="18" id="KW-1185">Reference proteome</keyword>
<evidence type="ECO:0000256" key="6">
    <source>
        <dbReference type="ARBA" id="ARBA00022692"/>
    </source>
</evidence>
<keyword evidence="3" id="KW-1003">Cell membrane</keyword>
<dbReference type="FunFam" id="1.25.40.20:FF:000181">
    <property type="entry name" value="Nanchung, isoform A"/>
    <property type="match status" value="1"/>
</dbReference>
<feature type="transmembrane region" description="Helical" evidence="16">
    <location>
        <begin position="648"/>
        <end position="666"/>
    </location>
</feature>
<sequence>MLIRDPPKRSGQINSLDIMAEQSDLLYRLKNMGNSESAENQGLGGPGKQTDEGEKHKLYRFVDMHGGGELVPWMRYAKNSGDYSIIDEFIETKVKEFMYNSGKGKMVSVAELVKIRNKERNAMLSALKRKKGKGKSGPNILDDFNQEGQNQGDLKKALKLLDGGGKGGKGDSKYREVAWKLDERGTMGENLVGICLLHGTAVHNQLAIKLMLTYPKMVNDIFISEDYYGLSPLHQAIVNEDPAMVNFLLQHGADINQRCYGASFCPDDQKSSRTDSLEHEYVELSQKTSYDGRMYFGEYPLSFAACTNQLDCYRLLRSKRADPNQKDTNGNTVLHLTVIHEKPEMLQLAYNTGAKLQVMNNQNLTPLTLAAHLAKKEMFEQILKLESDVVWMYGDASSHAYPLAKIDTINQETGYLNEDSALSLIVYGETTKHLDLLDGLLEDLLQAKWEAFGRRRLAISFSAFLFYYTFVFMAFMCRPFSMTTQVRLIAEPAVLIMVIFQITSEITDIRNIGRKRWWQVLRSFPAKIAYKMSFLSVLLLIPIRLMCPFSADFLLFDNVLSLMTVLFTGVHFLFYCRALKFIGPFVLMIYTILSRDLSRFLLIYAIFLIGFSQAFYLIFLSCARAKAEMDGTAISQVNNILDNPAESIMRMFIMTIGEFTVFYRELNGCKQQLMRNIGKFLFIVFELFVSIMQFNLLIAMMTRTYEEISSTPKEWKRQWAQVILMLELSLKPRDRLIALLKYSRPIGTDKRKRAFVVARKTTRESLSQTEKELREQQERDIQQEKRTLLKRRLKDMANLANNKDLLGGKMRPLTSYLNAPSTRDQKKRN</sequence>
<evidence type="ECO:0000256" key="2">
    <source>
        <dbReference type="ARBA" id="ARBA00022448"/>
    </source>
</evidence>
<dbReference type="Pfam" id="PF12796">
    <property type="entry name" value="Ank_2"/>
    <property type="match status" value="2"/>
</dbReference>
<evidence type="ECO:0000313" key="18">
    <source>
        <dbReference type="Proteomes" id="UP000036681"/>
    </source>
</evidence>
<dbReference type="GO" id="GO:0005886">
    <property type="term" value="C:plasma membrane"/>
    <property type="evidence" value="ECO:0007669"/>
    <property type="project" value="UniProtKB-SubCell"/>
</dbReference>
<feature type="domain" description="Ion transport" evidence="17">
    <location>
        <begin position="462"/>
        <end position="710"/>
    </location>
</feature>
<name>A0A9J2PG69_ASCLU</name>
<organism evidence="18 19">
    <name type="scientific">Ascaris lumbricoides</name>
    <name type="common">Giant roundworm</name>
    <dbReference type="NCBI Taxonomy" id="6252"/>
    <lineage>
        <taxon>Eukaryota</taxon>
        <taxon>Metazoa</taxon>
        <taxon>Ecdysozoa</taxon>
        <taxon>Nematoda</taxon>
        <taxon>Chromadorea</taxon>
        <taxon>Rhabditida</taxon>
        <taxon>Spirurina</taxon>
        <taxon>Ascaridomorpha</taxon>
        <taxon>Ascaridoidea</taxon>
        <taxon>Ascarididae</taxon>
        <taxon>Ascaris</taxon>
    </lineage>
</organism>
<evidence type="ECO:0000256" key="10">
    <source>
        <dbReference type="ARBA" id="ARBA00023065"/>
    </source>
</evidence>
<dbReference type="Pfam" id="PF00520">
    <property type="entry name" value="Ion_trans"/>
    <property type="match status" value="1"/>
</dbReference>
<dbReference type="PROSITE" id="PS50297">
    <property type="entry name" value="ANK_REP_REGION"/>
    <property type="match status" value="1"/>
</dbReference>
<proteinExistence type="predicted"/>
<dbReference type="GO" id="GO:0005262">
    <property type="term" value="F:calcium channel activity"/>
    <property type="evidence" value="ECO:0007669"/>
    <property type="project" value="UniProtKB-KW"/>
</dbReference>
<dbReference type="PANTHER" id="PTHR10582">
    <property type="entry name" value="TRANSIENT RECEPTOR POTENTIAL ION CHANNEL PROTEIN"/>
    <property type="match status" value="1"/>
</dbReference>
<dbReference type="Proteomes" id="UP000036681">
    <property type="component" value="Unplaced"/>
</dbReference>
<dbReference type="InterPro" id="IPR005821">
    <property type="entry name" value="Ion_trans_dom"/>
</dbReference>
<feature type="region of interest" description="Disordered" evidence="15">
    <location>
        <begin position="803"/>
        <end position="829"/>
    </location>
</feature>
<evidence type="ECO:0000256" key="7">
    <source>
        <dbReference type="ARBA" id="ARBA00022737"/>
    </source>
</evidence>
<keyword evidence="5" id="KW-0107">Calcium channel</keyword>
<keyword evidence="11 16" id="KW-0472">Membrane</keyword>
<evidence type="ECO:0000256" key="4">
    <source>
        <dbReference type="ARBA" id="ARBA00022568"/>
    </source>
</evidence>
<protein>
    <submittedName>
        <fullName evidence="19">Ion transport domain-containing protein</fullName>
    </submittedName>
</protein>
<dbReference type="AlphaFoldDB" id="A0A9J2PG69"/>
<keyword evidence="13" id="KW-0040">ANK repeat</keyword>
<keyword evidence="12" id="KW-0407">Ion channel</keyword>
<dbReference type="WBParaSite" id="ALUE_0000848301-mRNA-1">
    <property type="protein sequence ID" value="ALUE_0000848301-mRNA-1"/>
    <property type="gene ID" value="ALUE_0000848301"/>
</dbReference>
<keyword evidence="7" id="KW-0677">Repeat</keyword>
<evidence type="ECO:0000313" key="19">
    <source>
        <dbReference type="WBParaSite" id="ALUE_0000848301-mRNA-1"/>
    </source>
</evidence>
<evidence type="ECO:0000256" key="16">
    <source>
        <dbReference type="SAM" id="Phobius"/>
    </source>
</evidence>
<dbReference type="PANTHER" id="PTHR10582:SF30">
    <property type="entry name" value="ION TRANSPORT DOMAIN-CONTAINING PROTEIN"/>
    <property type="match status" value="1"/>
</dbReference>
<feature type="transmembrane region" description="Helical" evidence="16">
    <location>
        <begin position="528"/>
        <end position="551"/>
    </location>
</feature>
<dbReference type="SUPFAM" id="SSF48403">
    <property type="entry name" value="Ankyrin repeat"/>
    <property type="match status" value="1"/>
</dbReference>
<keyword evidence="4" id="KW-0109">Calcium transport</keyword>
<dbReference type="GO" id="GO:0098703">
    <property type="term" value="P:calcium ion import across plasma membrane"/>
    <property type="evidence" value="ECO:0007669"/>
    <property type="project" value="TreeGrafter"/>
</dbReference>
<feature type="transmembrane region" description="Helical" evidence="16">
    <location>
        <begin position="600"/>
        <end position="619"/>
    </location>
</feature>
<accession>A0A9J2PG69</accession>
<keyword evidence="6 16" id="KW-0812">Transmembrane</keyword>